<dbReference type="Proteomes" id="UP000694408">
    <property type="component" value="Unplaced"/>
</dbReference>
<dbReference type="AlphaFoldDB" id="A0A8C5INL8"/>
<evidence type="ECO:0000313" key="2">
    <source>
        <dbReference type="Proteomes" id="UP000694408"/>
    </source>
</evidence>
<organism evidence="1 2">
    <name type="scientific">Junco hyemalis</name>
    <name type="common">Dark-eyed junco</name>
    <dbReference type="NCBI Taxonomy" id="40217"/>
    <lineage>
        <taxon>Eukaryota</taxon>
        <taxon>Metazoa</taxon>
        <taxon>Chordata</taxon>
        <taxon>Craniata</taxon>
        <taxon>Vertebrata</taxon>
        <taxon>Euteleostomi</taxon>
        <taxon>Archelosauria</taxon>
        <taxon>Archosauria</taxon>
        <taxon>Dinosauria</taxon>
        <taxon>Saurischia</taxon>
        <taxon>Theropoda</taxon>
        <taxon>Coelurosauria</taxon>
        <taxon>Aves</taxon>
        <taxon>Neognathae</taxon>
        <taxon>Neoaves</taxon>
        <taxon>Telluraves</taxon>
        <taxon>Australaves</taxon>
        <taxon>Passeriformes</taxon>
        <taxon>Passerellidae</taxon>
        <taxon>Junco</taxon>
    </lineage>
</organism>
<sequence>MPSPQPGDTNRGCGEGSAVLGDKRGSGCCGILSAAGCGEGMSLAVGHGEGMVSAVGHGKGVVSAVGHGEGVVSAVGCGKGVVSACKGSLEGQLFLKPPQQSVCTSREVFCTGCCCTSAFFPALFHHPLLALLNK</sequence>
<accession>A0A8C5INL8</accession>
<protein>
    <submittedName>
        <fullName evidence="1">Uncharacterized protein</fullName>
    </submittedName>
</protein>
<keyword evidence="2" id="KW-1185">Reference proteome</keyword>
<reference evidence="1" key="1">
    <citation type="submission" date="2025-08" db="UniProtKB">
        <authorList>
            <consortium name="Ensembl"/>
        </authorList>
    </citation>
    <scope>IDENTIFICATION</scope>
</reference>
<evidence type="ECO:0000313" key="1">
    <source>
        <dbReference type="Ensembl" id="ENSJHYP00000006970.1"/>
    </source>
</evidence>
<name>A0A8C5INL8_JUNHY</name>
<proteinExistence type="predicted"/>
<dbReference type="Ensembl" id="ENSJHYT00000008514.1">
    <property type="protein sequence ID" value="ENSJHYP00000006970.1"/>
    <property type="gene ID" value="ENSJHYG00000005604.1"/>
</dbReference>
<reference evidence="1" key="2">
    <citation type="submission" date="2025-09" db="UniProtKB">
        <authorList>
            <consortium name="Ensembl"/>
        </authorList>
    </citation>
    <scope>IDENTIFICATION</scope>
</reference>